<name>A2FH15_TRIV3</name>
<accession>A2FH15</accession>
<dbReference type="GO" id="GO:0044782">
    <property type="term" value="P:cilium organization"/>
    <property type="evidence" value="ECO:0000318"/>
    <property type="project" value="GO_Central"/>
</dbReference>
<dbReference type="InterPro" id="IPR016024">
    <property type="entry name" value="ARM-type_fold"/>
</dbReference>
<gene>
    <name evidence="2" type="ORF">TVAG_353950</name>
</gene>
<feature type="compositionally biased region" description="Polar residues" evidence="1">
    <location>
        <begin position="19"/>
        <end position="28"/>
    </location>
</feature>
<dbReference type="RefSeq" id="XP_001308713.1">
    <property type="nucleotide sequence ID" value="XM_001308712.1"/>
</dbReference>
<dbReference type="SUPFAM" id="SSF48371">
    <property type="entry name" value="ARM repeat"/>
    <property type="match status" value="1"/>
</dbReference>
<evidence type="ECO:0000313" key="3">
    <source>
        <dbReference type="Proteomes" id="UP000001542"/>
    </source>
</evidence>
<reference evidence="2" key="2">
    <citation type="journal article" date="2007" name="Science">
        <title>Draft genome sequence of the sexually transmitted pathogen Trichomonas vaginalis.</title>
        <authorList>
            <person name="Carlton J.M."/>
            <person name="Hirt R.P."/>
            <person name="Silva J.C."/>
            <person name="Delcher A.L."/>
            <person name="Schatz M."/>
            <person name="Zhao Q."/>
            <person name="Wortman J.R."/>
            <person name="Bidwell S.L."/>
            <person name="Alsmark U.C.M."/>
            <person name="Besteiro S."/>
            <person name="Sicheritz-Ponten T."/>
            <person name="Noel C.J."/>
            <person name="Dacks J.B."/>
            <person name="Foster P.G."/>
            <person name="Simillion C."/>
            <person name="Van de Peer Y."/>
            <person name="Miranda-Saavedra D."/>
            <person name="Barton G.J."/>
            <person name="Westrop G.D."/>
            <person name="Mueller S."/>
            <person name="Dessi D."/>
            <person name="Fiori P.L."/>
            <person name="Ren Q."/>
            <person name="Paulsen I."/>
            <person name="Zhang H."/>
            <person name="Bastida-Corcuera F.D."/>
            <person name="Simoes-Barbosa A."/>
            <person name="Brown M.T."/>
            <person name="Hayes R.D."/>
            <person name="Mukherjee M."/>
            <person name="Okumura C.Y."/>
            <person name="Schneider R."/>
            <person name="Smith A.J."/>
            <person name="Vanacova S."/>
            <person name="Villalvazo M."/>
            <person name="Haas B.J."/>
            <person name="Pertea M."/>
            <person name="Feldblyum T.V."/>
            <person name="Utterback T.R."/>
            <person name="Shu C.L."/>
            <person name="Osoegawa K."/>
            <person name="de Jong P.J."/>
            <person name="Hrdy I."/>
            <person name="Horvathova L."/>
            <person name="Zubacova Z."/>
            <person name="Dolezal P."/>
            <person name="Malik S.B."/>
            <person name="Logsdon J.M. Jr."/>
            <person name="Henze K."/>
            <person name="Gupta A."/>
            <person name="Wang C.C."/>
            <person name="Dunne R.L."/>
            <person name="Upcroft J.A."/>
            <person name="Upcroft P."/>
            <person name="White O."/>
            <person name="Salzberg S.L."/>
            <person name="Tang P."/>
            <person name="Chiu C.-H."/>
            <person name="Lee Y.-S."/>
            <person name="Embley T.M."/>
            <person name="Coombs G.H."/>
            <person name="Mottram J.C."/>
            <person name="Tachezy J."/>
            <person name="Fraser-Liggett C.M."/>
            <person name="Johnson P.J."/>
        </authorList>
    </citation>
    <scope>NUCLEOTIDE SEQUENCE [LARGE SCALE GENOMIC DNA]</scope>
    <source>
        <strain evidence="2">G3</strain>
    </source>
</reference>
<dbReference type="PANTHER" id="PTHR21356:SF1">
    <property type="entry name" value="ARMADILLO REPEAT-CONTAINING PROTEIN 2"/>
    <property type="match status" value="1"/>
</dbReference>
<dbReference type="EMBL" id="DS113788">
    <property type="protein sequence ID" value="EAX95783.1"/>
    <property type="molecule type" value="Genomic_DNA"/>
</dbReference>
<evidence type="ECO:0000313" key="2">
    <source>
        <dbReference type="EMBL" id="EAX95783.1"/>
    </source>
</evidence>
<dbReference type="VEuPathDB" id="TrichDB:TVAG_353950"/>
<dbReference type="AlphaFoldDB" id="A2FH15"/>
<feature type="region of interest" description="Disordered" evidence="1">
    <location>
        <begin position="1"/>
        <end position="30"/>
    </location>
</feature>
<keyword evidence="3" id="KW-1185">Reference proteome</keyword>
<protein>
    <recommendedName>
        <fullName evidence="4">Armadillo/beta-catenin-like repeat family protein</fullName>
    </recommendedName>
</protein>
<organism evidence="2 3">
    <name type="scientific">Trichomonas vaginalis (strain ATCC PRA-98 / G3)</name>
    <dbReference type="NCBI Taxonomy" id="412133"/>
    <lineage>
        <taxon>Eukaryota</taxon>
        <taxon>Metamonada</taxon>
        <taxon>Parabasalia</taxon>
        <taxon>Trichomonadida</taxon>
        <taxon>Trichomonadidae</taxon>
        <taxon>Trichomonas</taxon>
    </lineage>
</organism>
<dbReference type="PANTHER" id="PTHR21356">
    <property type="entry name" value="ARMADILLO REPEAT CONTAINING 2"/>
    <property type="match status" value="1"/>
</dbReference>
<dbReference type="VEuPathDB" id="TrichDB:TVAGG3_0427870"/>
<evidence type="ECO:0008006" key="4">
    <source>
        <dbReference type="Google" id="ProtNLM"/>
    </source>
</evidence>
<dbReference type="InterPro" id="IPR011989">
    <property type="entry name" value="ARM-like"/>
</dbReference>
<dbReference type="InParanoid" id="A2FH15"/>
<dbReference type="Gene3D" id="1.25.10.10">
    <property type="entry name" value="Leucine-rich Repeat Variant"/>
    <property type="match status" value="1"/>
</dbReference>
<dbReference type="Proteomes" id="UP000001542">
    <property type="component" value="Unassembled WGS sequence"/>
</dbReference>
<sequence>MKSKNPSRAAAKLTKPSFAPTSRCQTTKTPRRTVFGLTQVEKTAQLQPDYEIKREIFTPTSSSRKKVEYTPLPSPAKVFIPDTDILEIQELLKRIPKPEDVSDNDSWMVTPVLDRVLGTVGTWSQEIVESLINHEAITELQTKLFALIEVDDFLIRTIICRILLCFSVANSELLSPISRIFYKLSCDENNFNFFVDEDLAGVLLNLLQSQEQEPSVYAAGCIKNTTKSPLMQNKFVELGILDFVIPYYEMDDADPQIISLLSIAIQNLCENKTFRVQLSKSSFISDLASKDDMLSLAMSFIAKVQEVSKENRIAIINKFIENQDIWFDTAPIIEKAFVGIEKEEISGNYVIKMLQPYEEDESEEAEKWILAVNKLALVCSKSSAKNNGIFEKSGVFIKLLKRISSDTNVTISALDVVRTFSGEKNKSIVCEYEKLLGIN</sequence>
<dbReference type="InterPro" id="IPR038905">
    <property type="entry name" value="ARMC2"/>
</dbReference>
<evidence type="ECO:0000256" key="1">
    <source>
        <dbReference type="SAM" id="MobiDB-lite"/>
    </source>
</evidence>
<reference evidence="2" key="1">
    <citation type="submission" date="2006-10" db="EMBL/GenBank/DDBJ databases">
        <authorList>
            <person name="Amadeo P."/>
            <person name="Zhao Q."/>
            <person name="Wortman J."/>
            <person name="Fraser-Liggett C."/>
            <person name="Carlton J."/>
        </authorList>
    </citation>
    <scope>NUCLEOTIDE SEQUENCE</scope>
    <source>
        <strain evidence="2">G3</strain>
    </source>
</reference>
<proteinExistence type="predicted"/>
<dbReference type="KEGG" id="tva:4753544"/>